<reference evidence="2 3" key="1">
    <citation type="submission" date="2024-01" db="EMBL/GenBank/DDBJ databases">
        <title>Genome assemblies of Stephania.</title>
        <authorList>
            <person name="Yang L."/>
        </authorList>
    </citation>
    <scope>NUCLEOTIDE SEQUENCE [LARGE SCALE GENOMIC DNA]</scope>
    <source>
        <strain evidence="2">YNDBR</strain>
        <tissue evidence="2">Leaf</tissue>
    </source>
</reference>
<comment type="caution">
    <text evidence="2">The sequence shown here is derived from an EMBL/GenBank/DDBJ whole genome shotgun (WGS) entry which is preliminary data.</text>
</comment>
<keyword evidence="3" id="KW-1185">Reference proteome</keyword>
<feature type="compositionally biased region" description="Low complexity" evidence="1">
    <location>
        <begin position="50"/>
        <end position="61"/>
    </location>
</feature>
<evidence type="ECO:0000313" key="2">
    <source>
        <dbReference type="EMBL" id="KAK9087707.1"/>
    </source>
</evidence>
<dbReference type="Proteomes" id="UP001420932">
    <property type="component" value="Unassembled WGS sequence"/>
</dbReference>
<sequence length="116" mass="12814">MSSDGGASGGQRRGRAAGARRRLRGWISRRRGEDVAKKQQRGGFGGAGEGPAADSDGAGEAAAPVAWWRGFDRSDSQFRRNRDYAMEGLGVGCRMRKSRHERRFEVREFRGSQRSI</sequence>
<accession>A0AAP0EBE8</accession>
<dbReference type="AlphaFoldDB" id="A0AAP0EBE8"/>
<feature type="compositionally biased region" description="Basic residues" evidence="1">
    <location>
        <begin position="12"/>
        <end position="29"/>
    </location>
</feature>
<evidence type="ECO:0000313" key="3">
    <source>
        <dbReference type="Proteomes" id="UP001420932"/>
    </source>
</evidence>
<proteinExistence type="predicted"/>
<dbReference type="EMBL" id="JBBNAF010000013">
    <property type="protein sequence ID" value="KAK9087707.1"/>
    <property type="molecule type" value="Genomic_DNA"/>
</dbReference>
<evidence type="ECO:0000256" key="1">
    <source>
        <dbReference type="SAM" id="MobiDB-lite"/>
    </source>
</evidence>
<gene>
    <name evidence="2" type="ORF">Syun_030101</name>
</gene>
<protein>
    <submittedName>
        <fullName evidence="2">Uncharacterized protein</fullName>
    </submittedName>
</protein>
<organism evidence="2 3">
    <name type="scientific">Stephania yunnanensis</name>
    <dbReference type="NCBI Taxonomy" id="152371"/>
    <lineage>
        <taxon>Eukaryota</taxon>
        <taxon>Viridiplantae</taxon>
        <taxon>Streptophyta</taxon>
        <taxon>Embryophyta</taxon>
        <taxon>Tracheophyta</taxon>
        <taxon>Spermatophyta</taxon>
        <taxon>Magnoliopsida</taxon>
        <taxon>Ranunculales</taxon>
        <taxon>Menispermaceae</taxon>
        <taxon>Menispermoideae</taxon>
        <taxon>Cissampelideae</taxon>
        <taxon>Stephania</taxon>
    </lineage>
</organism>
<feature type="region of interest" description="Disordered" evidence="1">
    <location>
        <begin position="1"/>
        <end position="61"/>
    </location>
</feature>
<feature type="compositionally biased region" description="Gly residues" evidence="1">
    <location>
        <begin position="1"/>
        <end position="11"/>
    </location>
</feature>
<name>A0AAP0EBE8_9MAGN</name>